<dbReference type="SUPFAM" id="SSF56281">
    <property type="entry name" value="Metallo-hydrolase/oxidoreductase"/>
    <property type="match status" value="1"/>
</dbReference>
<sequence length="303" mass="34157">MAGPQPIVHSVYDRKTLSWQYVVACPKTKEAVIIDPVLDFEPSTFTASTQSADGLLDIVRRNEYTVSRLLETHAHADHLTASYYIQQMLWVAGQPHAPICIGENITIVQNTFAHKYNIPKKELENAFDHLFRPDEQFQIGDITATALHLPGHTPDHGGYHIGGNVFTGDSLFNPDVGSSRCDFPGGDARTLFRSMKRLLALPSETRLYTGHDYPPSNESSGRDPLPYVTVWDQRQQNKHVKNGSTEEDFVRWRNRRDQVLDEPRLMHQAMQVNVRGGKMPGRSHDGKALFQYVVNVPKTLLTG</sequence>
<dbReference type="GO" id="GO:0006749">
    <property type="term" value="P:glutathione metabolic process"/>
    <property type="evidence" value="ECO:0007669"/>
    <property type="project" value="InterPro"/>
</dbReference>
<dbReference type="PANTHER" id="PTHR43084">
    <property type="entry name" value="PERSULFIDE DIOXYGENASE ETHE1"/>
    <property type="match status" value="1"/>
</dbReference>
<dbReference type="SMART" id="SM00849">
    <property type="entry name" value="Lactamase_B"/>
    <property type="match status" value="1"/>
</dbReference>
<comment type="caution">
    <text evidence="3">The sequence shown here is derived from an EMBL/GenBank/DDBJ whole genome shotgun (WGS) entry which is preliminary data.</text>
</comment>
<dbReference type="RefSeq" id="XP_056510200.1">
    <property type="nucleotide sequence ID" value="XM_056657400.1"/>
</dbReference>
<evidence type="ECO:0000313" key="4">
    <source>
        <dbReference type="Proteomes" id="UP001141434"/>
    </source>
</evidence>
<evidence type="ECO:0000313" key="3">
    <source>
        <dbReference type="EMBL" id="KAJ5092003.1"/>
    </source>
</evidence>
<proteinExistence type="predicted"/>
<keyword evidence="1" id="KW-0479">Metal-binding</keyword>
<reference evidence="3" key="2">
    <citation type="journal article" date="2023" name="IMA Fungus">
        <title>Comparative genomic study of the Penicillium genus elucidates a diverse pangenome and 15 lateral gene transfer events.</title>
        <authorList>
            <person name="Petersen C."/>
            <person name="Sorensen T."/>
            <person name="Nielsen M.R."/>
            <person name="Sondergaard T.E."/>
            <person name="Sorensen J.L."/>
            <person name="Fitzpatrick D.A."/>
            <person name="Frisvad J.C."/>
            <person name="Nielsen K.L."/>
        </authorList>
    </citation>
    <scope>NUCLEOTIDE SEQUENCE</scope>
    <source>
        <strain evidence="3">IBT 34128</strain>
    </source>
</reference>
<dbReference type="InterPro" id="IPR051682">
    <property type="entry name" value="Mito_Persulfide_Diox"/>
</dbReference>
<keyword evidence="4" id="KW-1185">Reference proteome</keyword>
<dbReference type="InterPro" id="IPR001279">
    <property type="entry name" value="Metallo-B-lactamas"/>
</dbReference>
<dbReference type="GeneID" id="81396569"/>
<feature type="domain" description="Metallo-beta-lactamase" evidence="2">
    <location>
        <begin position="17"/>
        <end position="211"/>
    </location>
</feature>
<dbReference type="InterPro" id="IPR044528">
    <property type="entry name" value="POD-like_MBL-fold"/>
</dbReference>
<evidence type="ECO:0000256" key="1">
    <source>
        <dbReference type="ARBA" id="ARBA00022723"/>
    </source>
</evidence>
<dbReference type="CDD" id="cd07724">
    <property type="entry name" value="POD-like_MBL-fold"/>
    <property type="match status" value="1"/>
</dbReference>
<dbReference type="GO" id="GO:0046872">
    <property type="term" value="F:metal ion binding"/>
    <property type="evidence" value="ECO:0007669"/>
    <property type="project" value="UniProtKB-KW"/>
</dbReference>
<protein>
    <recommendedName>
        <fullName evidence="2">Metallo-beta-lactamase domain-containing protein</fullName>
    </recommendedName>
</protein>
<dbReference type="AlphaFoldDB" id="A0A9W9F1M1"/>
<evidence type="ECO:0000259" key="2">
    <source>
        <dbReference type="SMART" id="SM00849"/>
    </source>
</evidence>
<name>A0A9W9F1M1_9EURO</name>
<dbReference type="GO" id="GO:0070813">
    <property type="term" value="P:hydrogen sulfide metabolic process"/>
    <property type="evidence" value="ECO:0007669"/>
    <property type="project" value="TreeGrafter"/>
</dbReference>
<dbReference type="PANTHER" id="PTHR43084:SF1">
    <property type="entry name" value="PERSULFIDE DIOXYGENASE ETHE1, MITOCHONDRIAL"/>
    <property type="match status" value="1"/>
</dbReference>
<dbReference type="Gene3D" id="3.60.15.10">
    <property type="entry name" value="Ribonuclease Z/Hydroxyacylglutathione hydrolase-like"/>
    <property type="match status" value="1"/>
</dbReference>
<reference evidence="3" key="1">
    <citation type="submission" date="2022-11" db="EMBL/GenBank/DDBJ databases">
        <authorList>
            <person name="Petersen C."/>
        </authorList>
    </citation>
    <scope>NUCLEOTIDE SEQUENCE</scope>
    <source>
        <strain evidence="3">IBT 34128</strain>
    </source>
</reference>
<dbReference type="EMBL" id="JAPMSZ010000009">
    <property type="protein sequence ID" value="KAJ5092003.1"/>
    <property type="molecule type" value="Genomic_DNA"/>
</dbReference>
<dbReference type="Pfam" id="PF00753">
    <property type="entry name" value="Lactamase_B"/>
    <property type="match status" value="1"/>
</dbReference>
<dbReference type="OrthoDB" id="449487at2759"/>
<gene>
    <name evidence="3" type="ORF">NUU61_006873</name>
</gene>
<dbReference type="InterPro" id="IPR036866">
    <property type="entry name" value="RibonucZ/Hydroxyglut_hydro"/>
</dbReference>
<accession>A0A9W9F1M1</accession>
<dbReference type="Proteomes" id="UP001141434">
    <property type="component" value="Unassembled WGS sequence"/>
</dbReference>
<dbReference type="GO" id="GO:0050313">
    <property type="term" value="F:sulfur dioxygenase activity"/>
    <property type="evidence" value="ECO:0007669"/>
    <property type="project" value="InterPro"/>
</dbReference>
<organism evidence="3 4">
    <name type="scientific">Penicillium alfredii</name>
    <dbReference type="NCBI Taxonomy" id="1506179"/>
    <lineage>
        <taxon>Eukaryota</taxon>
        <taxon>Fungi</taxon>
        <taxon>Dikarya</taxon>
        <taxon>Ascomycota</taxon>
        <taxon>Pezizomycotina</taxon>
        <taxon>Eurotiomycetes</taxon>
        <taxon>Eurotiomycetidae</taxon>
        <taxon>Eurotiales</taxon>
        <taxon>Aspergillaceae</taxon>
        <taxon>Penicillium</taxon>
    </lineage>
</organism>